<accession>A0A9D1SCJ8</accession>
<reference evidence="1" key="1">
    <citation type="submission" date="2020-10" db="EMBL/GenBank/DDBJ databases">
        <authorList>
            <person name="Gilroy R."/>
        </authorList>
    </citation>
    <scope>NUCLEOTIDE SEQUENCE</scope>
    <source>
        <strain evidence="1">CHK158-818</strain>
    </source>
</reference>
<organism evidence="1 2">
    <name type="scientific">Candidatus Gallibacteroides avistercoris</name>
    <dbReference type="NCBI Taxonomy" id="2840833"/>
    <lineage>
        <taxon>Bacteria</taxon>
        <taxon>Pseudomonadati</taxon>
        <taxon>Bacteroidota</taxon>
        <taxon>Bacteroidia</taxon>
        <taxon>Bacteroidales</taxon>
        <taxon>Bacteroidaceae</taxon>
        <taxon>Bacteroidaceae incertae sedis</taxon>
        <taxon>Candidatus Gallibacteroides</taxon>
    </lineage>
</organism>
<evidence type="ECO:0000313" key="2">
    <source>
        <dbReference type="Proteomes" id="UP000824112"/>
    </source>
</evidence>
<name>A0A9D1SCJ8_9BACT</name>
<reference evidence="1" key="2">
    <citation type="journal article" date="2021" name="PeerJ">
        <title>Extensive microbial diversity within the chicken gut microbiome revealed by metagenomics and culture.</title>
        <authorList>
            <person name="Gilroy R."/>
            <person name="Ravi A."/>
            <person name="Getino M."/>
            <person name="Pursley I."/>
            <person name="Horton D.L."/>
            <person name="Alikhan N.F."/>
            <person name="Baker D."/>
            <person name="Gharbi K."/>
            <person name="Hall N."/>
            <person name="Watson M."/>
            <person name="Adriaenssens E.M."/>
            <person name="Foster-Nyarko E."/>
            <person name="Jarju S."/>
            <person name="Secka A."/>
            <person name="Antonio M."/>
            <person name="Oren A."/>
            <person name="Chaudhuri R.R."/>
            <person name="La Ragione R."/>
            <person name="Hildebrand F."/>
            <person name="Pallen M.J."/>
        </authorList>
    </citation>
    <scope>NUCLEOTIDE SEQUENCE</scope>
    <source>
        <strain evidence="1">CHK158-818</strain>
    </source>
</reference>
<protein>
    <submittedName>
        <fullName evidence="1">Uncharacterized protein</fullName>
    </submittedName>
</protein>
<dbReference type="AlphaFoldDB" id="A0A9D1SCJ8"/>
<dbReference type="EMBL" id="DVNA01000048">
    <property type="protein sequence ID" value="HIU54592.1"/>
    <property type="molecule type" value="Genomic_DNA"/>
</dbReference>
<comment type="caution">
    <text evidence="1">The sequence shown here is derived from an EMBL/GenBank/DDBJ whole genome shotgun (WGS) entry which is preliminary data.</text>
</comment>
<sequence length="152" mass="18342">MLIVDFFRNLVSYFYVRQLSPLSKIEICDKLRNYLKPFDLRLSDTGIFLPEISTRMFLIYTKYVHGKYFLEGIPYTSIVYIKQEPDCLLIFLKDGAIFCLNNDNRIGVYSFMGNARFRRWKFFFQLRIARLKKQMIFFKHRSKKPPSDTYCH</sequence>
<gene>
    <name evidence="1" type="ORF">IAB03_02145</name>
</gene>
<evidence type="ECO:0000313" key="1">
    <source>
        <dbReference type="EMBL" id="HIU54592.1"/>
    </source>
</evidence>
<dbReference type="Proteomes" id="UP000824112">
    <property type="component" value="Unassembled WGS sequence"/>
</dbReference>
<proteinExistence type="predicted"/>